<feature type="domain" description="RNA polymerase sigma-70 region 2" evidence="6">
    <location>
        <begin position="14"/>
        <end position="75"/>
    </location>
</feature>
<accession>A0A4Y1X174</accession>
<evidence type="ECO:0000313" key="9">
    <source>
        <dbReference type="Proteomes" id="UP000319374"/>
    </source>
</evidence>
<dbReference type="GO" id="GO:0016987">
    <property type="term" value="F:sigma factor activity"/>
    <property type="evidence" value="ECO:0007669"/>
    <property type="project" value="UniProtKB-KW"/>
</dbReference>
<sequence>MKELDFDRDIVPLRDRMFRYAQSLLLCAAEAEDVVHDLLERFWRERERLCVRSDVGSFVMTAVRNRCYDSLRRREADRRRGEAAACRTDRFAAEDAERWEARELVRRAMACLPERQRETLHLKDIEGVPTCEIARMLGCDEAQVRVILSRARHGLREALKKWMDDERTTKTD</sequence>
<gene>
    <name evidence="8" type="ORF">A5CPEGH6_16910</name>
</gene>
<dbReference type="Proteomes" id="UP000319374">
    <property type="component" value="Chromosome"/>
</dbReference>
<evidence type="ECO:0000256" key="3">
    <source>
        <dbReference type="ARBA" id="ARBA00023082"/>
    </source>
</evidence>
<dbReference type="NCBIfam" id="TIGR02937">
    <property type="entry name" value="sigma70-ECF"/>
    <property type="match status" value="1"/>
</dbReference>
<proteinExistence type="inferred from homology"/>
<evidence type="ECO:0000256" key="2">
    <source>
        <dbReference type="ARBA" id="ARBA00023015"/>
    </source>
</evidence>
<dbReference type="InterPro" id="IPR013325">
    <property type="entry name" value="RNA_pol_sigma_r2"/>
</dbReference>
<dbReference type="Gene3D" id="1.10.1740.10">
    <property type="match status" value="1"/>
</dbReference>
<dbReference type="PANTHER" id="PTHR43133:SF8">
    <property type="entry name" value="RNA POLYMERASE SIGMA FACTOR HI_1459-RELATED"/>
    <property type="match status" value="1"/>
</dbReference>
<dbReference type="Gene3D" id="1.10.10.10">
    <property type="entry name" value="Winged helix-like DNA-binding domain superfamily/Winged helix DNA-binding domain"/>
    <property type="match status" value="1"/>
</dbReference>
<dbReference type="GO" id="GO:0003677">
    <property type="term" value="F:DNA binding"/>
    <property type="evidence" value="ECO:0007669"/>
    <property type="project" value="UniProtKB-KW"/>
</dbReference>
<dbReference type="GO" id="GO:0006352">
    <property type="term" value="P:DNA-templated transcription initiation"/>
    <property type="evidence" value="ECO:0007669"/>
    <property type="project" value="InterPro"/>
</dbReference>
<keyword evidence="4" id="KW-0238">DNA-binding</keyword>
<keyword evidence="3" id="KW-0731">Sigma factor</keyword>
<dbReference type="InterPro" id="IPR013324">
    <property type="entry name" value="RNA_pol_sigma_r3/r4-like"/>
</dbReference>
<dbReference type="PANTHER" id="PTHR43133">
    <property type="entry name" value="RNA POLYMERASE ECF-TYPE SIGMA FACTO"/>
    <property type="match status" value="1"/>
</dbReference>
<dbReference type="GO" id="GO:0000428">
    <property type="term" value="C:DNA-directed RNA polymerase complex"/>
    <property type="evidence" value="ECO:0007669"/>
    <property type="project" value="UniProtKB-KW"/>
</dbReference>
<dbReference type="InterPro" id="IPR014284">
    <property type="entry name" value="RNA_pol_sigma-70_dom"/>
</dbReference>
<dbReference type="Pfam" id="PF08281">
    <property type="entry name" value="Sigma70_r4_2"/>
    <property type="match status" value="1"/>
</dbReference>
<dbReference type="GeneID" id="98673678"/>
<feature type="domain" description="RNA polymerase sigma factor 70 region 4 type 2" evidence="7">
    <location>
        <begin position="103"/>
        <end position="152"/>
    </location>
</feature>
<name>A0A4Y1X174_9BACT</name>
<reference evidence="9" key="1">
    <citation type="submission" date="2019-06" db="EMBL/GenBank/DDBJ databases">
        <title>Alistipes onderdonkii subsp. vulgaris subsp. nov., Alistipes dispar sp. nov. and Alistipes communis sp. nov., isolated from human faeces, and creation of Alistipes onderdonkii subsp. onderdonkii subsp. nov.</title>
        <authorList>
            <person name="Sakamoto M."/>
            <person name="Ikeyama N."/>
            <person name="Ogata Y."/>
            <person name="Suda W."/>
            <person name="Iino T."/>
            <person name="Hattori M."/>
            <person name="Ohkuma M."/>
        </authorList>
    </citation>
    <scope>NUCLEOTIDE SEQUENCE [LARGE SCALE GENOMIC DNA]</scope>
    <source>
        <strain evidence="9">5CPEGH6</strain>
    </source>
</reference>
<evidence type="ECO:0000259" key="7">
    <source>
        <dbReference type="Pfam" id="PF08281"/>
    </source>
</evidence>
<keyword evidence="2" id="KW-0805">Transcription regulation</keyword>
<keyword evidence="8" id="KW-0240">DNA-directed RNA polymerase</keyword>
<dbReference type="InterPro" id="IPR013249">
    <property type="entry name" value="RNA_pol_sigma70_r4_t2"/>
</dbReference>
<dbReference type="OrthoDB" id="670026at2"/>
<dbReference type="KEGG" id="ada:A5CPEGH6_16910"/>
<dbReference type="RefSeq" id="WP_141429034.1">
    <property type="nucleotide sequence ID" value="NZ_AP019736.1"/>
</dbReference>
<protein>
    <submittedName>
        <fullName evidence="8">DNA-directed RNA polymerase sigma-70 factor</fullName>
    </submittedName>
</protein>
<dbReference type="SUPFAM" id="SSF88659">
    <property type="entry name" value="Sigma3 and sigma4 domains of RNA polymerase sigma factors"/>
    <property type="match status" value="1"/>
</dbReference>
<evidence type="ECO:0000256" key="1">
    <source>
        <dbReference type="ARBA" id="ARBA00010641"/>
    </source>
</evidence>
<dbReference type="InterPro" id="IPR039425">
    <property type="entry name" value="RNA_pol_sigma-70-like"/>
</dbReference>
<dbReference type="InterPro" id="IPR007627">
    <property type="entry name" value="RNA_pol_sigma70_r2"/>
</dbReference>
<evidence type="ECO:0000256" key="5">
    <source>
        <dbReference type="ARBA" id="ARBA00023163"/>
    </source>
</evidence>
<keyword evidence="5" id="KW-0804">Transcription</keyword>
<evidence type="ECO:0000313" key="8">
    <source>
        <dbReference type="EMBL" id="BBL07053.1"/>
    </source>
</evidence>
<evidence type="ECO:0000256" key="4">
    <source>
        <dbReference type="ARBA" id="ARBA00023125"/>
    </source>
</evidence>
<comment type="similarity">
    <text evidence="1">Belongs to the sigma-70 factor family. ECF subfamily.</text>
</comment>
<organism evidence="8 9">
    <name type="scientific">Alistipes dispar</name>
    <dbReference type="NCBI Taxonomy" id="2585119"/>
    <lineage>
        <taxon>Bacteria</taxon>
        <taxon>Pseudomonadati</taxon>
        <taxon>Bacteroidota</taxon>
        <taxon>Bacteroidia</taxon>
        <taxon>Bacteroidales</taxon>
        <taxon>Rikenellaceae</taxon>
        <taxon>Alistipes</taxon>
    </lineage>
</organism>
<dbReference type="InterPro" id="IPR036388">
    <property type="entry name" value="WH-like_DNA-bd_sf"/>
</dbReference>
<dbReference type="Pfam" id="PF04542">
    <property type="entry name" value="Sigma70_r2"/>
    <property type="match status" value="1"/>
</dbReference>
<dbReference type="EMBL" id="AP019736">
    <property type="protein sequence ID" value="BBL07053.1"/>
    <property type="molecule type" value="Genomic_DNA"/>
</dbReference>
<dbReference type="SUPFAM" id="SSF88946">
    <property type="entry name" value="Sigma2 domain of RNA polymerase sigma factors"/>
    <property type="match status" value="1"/>
</dbReference>
<evidence type="ECO:0000259" key="6">
    <source>
        <dbReference type="Pfam" id="PF04542"/>
    </source>
</evidence>
<dbReference type="AlphaFoldDB" id="A0A4Y1X174"/>
<keyword evidence="9" id="KW-1185">Reference proteome</keyword>
<dbReference type="CDD" id="cd06171">
    <property type="entry name" value="Sigma70_r4"/>
    <property type="match status" value="1"/>
</dbReference>